<dbReference type="Proteomes" id="UP000800092">
    <property type="component" value="Unassembled WGS sequence"/>
</dbReference>
<sequence>MDSSILSDLSPLAGKKIMVVGAGIAGLTFDVSLRRSWTEESGDFPEVLHYVAHR</sequence>
<proteinExistence type="predicted"/>
<protein>
    <recommendedName>
        <fullName evidence="3">Amine oxidase domain-containing protein</fullName>
    </recommendedName>
</protein>
<evidence type="ECO:0008006" key="3">
    <source>
        <dbReference type="Google" id="ProtNLM"/>
    </source>
</evidence>
<evidence type="ECO:0000313" key="2">
    <source>
        <dbReference type="Proteomes" id="UP000800092"/>
    </source>
</evidence>
<organism evidence="1 2">
    <name type="scientific">Viridothelium virens</name>
    <name type="common">Speckled blister lichen</name>
    <name type="synonym">Trypethelium virens</name>
    <dbReference type="NCBI Taxonomy" id="1048519"/>
    <lineage>
        <taxon>Eukaryota</taxon>
        <taxon>Fungi</taxon>
        <taxon>Dikarya</taxon>
        <taxon>Ascomycota</taxon>
        <taxon>Pezizomycotina</taxon>
        <taxon>Dothideomycetes</taxon>
        <taxon>Dothideomycetes incertae sedis</taxon>
        <taxon>Trypetheliales</taxon>
        <taxon>Trypetheliaceae</taxon>
        <taxon>Viridothelium</taxon>
    </lineage>
</organism>
<dbReference type="OrthoDB" id="655030at2759"/>
<dbReference type="AlphaFoldDB" id="A0A6A6H7U7"/>
<reference evidence="1" key="1">
    <citation type="journal article" date="2020" name="Stud. Mycol.">
        <title>101 Dothideomycetes genomes: a test case for predicting lifestyles and emergence of pathogens.</title>
        <authorList>
            <person name="Haridas S."/>
            <person name="Albert R."/>
            <person name="Binder M."/>
            <person name="Bloem J."/>
            <person name="Labutti K."/>
            <person name="Salamov A."/>
            <person name="Andreopoulos B."/>
            <person name="Baker S."/>
            <person name="Barry K."/>
            <person name="Bills G."/>
            <person name="Bluhm B."/>
            <person name="Cannon C."/>
            <person name="Castanera R."/>
            <person name="Culley D."/>
            <person name="Daum C."/>
            <person name="Ezra D."/>
            <person name="Gonzalez J."/>
            <person name="Henrissat B."/>
            <person name="Kuo A."/>
            <person name="Liang C."/>
            <person name="Lipzen A."/>
            <person name="Lutzoni F."/>
            <person name="Magnuson J."/>
            <person name="Mondo S."/>
            <person name="Nolan M."/>
            <person name="Ohm R."/>
            <person name="Pangilinan J."/>
            <person name="Park H.-J."/>
            <person name="Ramirez L."/>
            <person name="Alfaro M."/>
            <person name="Sun H."/>
            <person name="Tritt A."/>
            <person name="Yoshinaga Y."/>
            <person name="Zwiers L.-H."/>
            <person name="Turgeon B."/>
            <person name="Goodwin S."/>
            <person name="Spatafora J."/>
            <person name="Crous P."/>
            <person name="Grigoriev I."/>
        </authorList>
    </citation>
    <scope>NUCLEOTIDE SEQUENCE</scope>
    <source>
        <strain evidence="1">Tuck. ex Michener</strain>
    </source>
</reference>
<name>A0A6A6H7U7_VIRVR</name>
<evidence type="ECO:0000313" key="1">
    <source>
        <dbReference type="EMBL" id="KAF2234184.1"/>
    </source>
</evidence>
<gene>
    <name evidence="1" type="ORF">EV356DRAFT_502500</name>
</gene>
<keyword evidence="2" id="KW-1185">Reference proteome</keyword>
<dbReference type="EMBL" id="ML991800">
    <property type="protein sequence ID" value="KAF2234184.1"/>
    <property type="molecule type" value="Genomic_DNA"/>
</dbReference>
<accession>A0A6A6H7U7</accession>